<gene>
    <name evidence="1" type="ORF">PsorP6_012274</name>
</gene>
<name>A0ACC0WJT7_9STRA</name>
<keyword evidence="2" id="KW-1185">Reference proteome</keyword>
<protein>
    <submittedName>
        <fullName evidence="1">Uncharacterized protein</fullName>
    </submittedName>
</protein>
<sequence length="131" mass="15030">MAFNAGRTSDFPTSDTYAAIMSIVSWNCLAGLKFLSPHQLPRCCDLRGSYEICPGKPRSLSLNLVYADPFEDLTKMRNWSVSMRRKLCFVKRPIIGILTYTYTLPETPPQMHKPPIPHLDEFRQHENNIIT</sequence>
<proteinExistence type="predicted"/>
<accession>A0ACC0WJT7</accession>
<organism evidence="1 2">
    <name type="scientific">Peronosclerospora sorghi</name>
    <dbReference type="NCBI Taxonomy" id="230839"/>
    <lineage>
        <taxon>Eukaryota</taxon>
        <taxon>Sar</taxon>
        <taxon>Stramenopiles</taxon>
        <taxon>Oomycota</taxon>
        <taxon>Peronosporomycetes</taxon>
        <taxon>Peronosporales</taxon>
        <taxon>Peronosporaceae</taxon>
        <taxon>Peronosclerospora</taxon>
    </lineage>
</organism>
<evidence type="ECO:0000313" key="2">
    <source>
        <dbReference type="Proteomes" id="UP001163321"/>
    </source>
</evidence>
<reference evidence="1 2" key="1">
    <citation type="journal article" date="2022" name="bioRxiv">
        <title>The genome of the oomycete Peronosclerospora sorghi, a cosmopolitan pathogen of maize and sorghum, is inflated with dispersed pseudogenes.</title>
        <authorList>
            <person name="Fletcher K."/>
            <person name="Martin F."/>
            <person name="Isakeit T."/>
            <person name="Cavanaugh K."/>
            <person name="Magill C."/>
            <person name="Michelmore R."/>
        </authorList>
    </citation>
    <scope>NUCLEOTIDE SEQUENCE [LARGE SCALE GENOMIC DNA]</scope>
    <source>
        <strain evidence="1">P6</strain>
    </source>
</reference>
<dbReference type="Proteomes" id="UP001163321">
    <property type="component" value="Chromosome 12"/>
</dbReference>
<dbReference type="EMBL" id="CM047591">
    <property type="protein sequence ID" value="KAI9918657.1"/>
    <property type="molecule type" value="Genomic_DNA"/>
</dbReference>
<evidence type="ECO:0000313" key="1">
    <source>
        <dbReference type="EMBL" id="KAI9918657.1"/>
    </source>
</evidence>
<comment type="caution">
    <text evidence="1">The sequence shown here is derived from an EMBL/GenBank/DDBJ whole genome shotgun (WGS) entry which is preliminary data.</text>
</comment>